<dbReference type="InterPro" id="IPR002777">
    <property type="entry name" value="PFD_beta-like"/>
</dbReference>
<evidence type="ECO:0000313" key="6">
    <source>
        <dbReference type="Proteomes" id="UP000094336"/>
    </source>
</evidence>
<protein>
    <recommendedName>
        <fullName evidence="3">Prefoldin subunit 4</fullName>
    </recommendedName>
</protein>
<dbReference type="GO" id="GO:0032968">
    <property type="term" value="P:positive regulation of transcription elongation by RNA polymerase II"/>
    <property type="evidence" value="ECO:0007669"/>
    <property type="project" value="EnsemblFungi"/>
</dbReference>
<evidence type="ECO:0000313" key="5">
    <source>
        <dbReference type="EMBL" id="ODQ78181.1"/>
    </source>
</evidence>
<dbReference type="GO" id="GO:0071629">
    <property type="term" value="P:cytoplasm protein quality control by the ubiquitin-proteasome system"/>
    <property type="evidence" value="ECO:0007669"/>
    <property type="project" value="EnsemblFungi"/>
</dbReference>
<dbReference type="RefSeq" id="XP_018983509.1">
    <property type="nucleotide sequence ID" value="XM_019130881.1"/>
</dbReference>
<gene>
    <name evidence="5" type="ORF">BABINDRAFT_172344</name>
</gene>
<keyword evidence="6" id="KW-1185">Reference proteome</keyword>
<dbReference type="GO" id="GO:0016272">
    <property type="term" value="C:prefoldin complex"/>
    <property type="evidence" value="ECO:0007669"/>
    <property type="project" value="UniProtKB-UniRule"/>
</dbReference>
<comment type="function">
    <text evidence="3">Binds specifically to cytosolic chaperonin (c-CPN) and transfers target proteins to it. Binds to nascent polypeptide chain and promotes folding in an environment in which there are many competing pathways for nonnative proteins.</text>
</comment>
<comment type="subunit">
    <text evidence="3">Heterohexamer of two PFD-alpha type and four PFD-beta type subunits.</text>
</comment>
<dbReference type="GO" id="GO:0015631">
    <property type="term" value="F:tubulin binding"/>
    <property type="evidence" value="ECO:0007669"/>
    <property type="project" value="EnsemblFungi"/>
</dbReference>
<sequence>MEMLAEGQTNNHSSEVTLSDQTKINSFSKLISRKDLLTQTLSIQKQDKEYLDDLAIEIEMLDDEGGNEVKINYKMGDTFILMKKDAVIERVEEDLATVDSKIEEIESKIETIDGELEELKKYLYAKFGDSINLER</sequence>
<dbReference type="PIRSF" id="PIRSF016477">
    <property type="entry name" value="Prefoldin_subunit_4"/>
    <property type="match status" value="1"/>
</dbReference>
<dbReference type="GO" id="GO:0007021">
    <property type="term" value="P:tubulin complex assembly"/>
    <property type="evidence" value="ECO:0007669"/>
    <property type="project" value="EnsemblFungi"/>
</dbReference>
<dbReference type="GO" id="GO:0051082">
    <property type="term" value="F:unfolded protein binding"/>
    <property type="evidence" value="ECO:0007669"/>
    <property type="project" value="InterPro"/>
</dbReference>
<evidence type="ECO:0000256" key="1">
    <source>
        <dbReference type="ARBA" id="ARBA00008045"/>
    </source>
</evidence>
<reference evidence="6" key="1">
    <citation type="submission" date="2016-05" db="EMBL/GenBank/DDBJ databases">
        <title>Comparative genomics of biotechnologically important yeasts.</title>
        <authorList>
            <consortium name="DOE Joint Genome Institute"/>
            <person name="Riley R."/>
            <person name="Haridas S."/>
            <person name="Wolfe K.H."/>
            <person name="Lopes M.R."/>
            <person name="Hittinger C.T."/>
            <person name="Goker M."/>
            <person name="Salamov A."/>
            <person name="Wisecaver J."/>
            <person name="Long T.M."/>
            <person name="Aerts A.L."/>
            <person name="Barry K."/>
            <person name="Choi C."/>
            <person name="Clum A."/>
            <person name="Coughlan A.Y."/>
            <person name="Deshpande S."/>
            <person name="Douglass A.P."/>
            <person name="Hanson S.J."/>
            <person name="Klenk H.-P."/>
            <person name="Labutti K."/>
            <person name="Lapidus A."/>
            <person name="Lindquist E."/>
            <person name="Lipzen A."/>
            <person name="Meier-Kolthoff J.P."/>
            <person name="Ohm R.A."/>
            <person name="Otillar R.P."/>
            <person name="Pangilinan J."/>
            <person name="Peng Y."/>
            <person name="Rokas A."/>
            <person name="Rosa C.A."/>
            <person name="Scheuner C."/>
            <person name="Sibirny A.A."/>
            <person name="Slot J.C."/>
            <person name="Stielow J.B."/>
            <person name="Sun H."/>
            <person name="Kurtzman C.P."/>
            <person name="Blackwell M."/>
            <person name="Grigoriev I.V."/>
            <person name="Jeffries T.W."/>
        </authorList>
    </citation>
    <scope>NUCLEOTIDE SEQUENCE [LARGE SCALE GENOMIC DNA]</scope>
    <source>
        <strain evidence="6">NRRL Y-12698</strain>
    </source>
</reference>
<keyword evidence="4" id="KW-0175">Coiled coil</keyword>
<evidence type="ECO:0000256" key="4">
    <source>
        <dbReference type="SAM" id="Coils"/>
    </source>
</evidence>
<dbReference type="GO" id="GO:0006457">
    <property type="term" value="P:protein folding"/>
    <property type="evidence" value="ECO:0007669"/>
    <property type="project" value="UniProtKB-UniRule"/>
</dbReference>
<dbReference type="PANTHER" id="PTHR21100">
    <property type="entry name" value="PREFOLDIN SUBUNIT 4"/>
    <property type="match status" value="1"/>
</dbReference>
<dbReference type="STRING" id="984486.A0A1E3QKG8"/>
<dbReference type="OrthoDB" id="10250441at2759"/>
<organism evidence="5 6">
    <name type="scientific">Babjeviella inositovora NRRL Y-12698</name>
    <dbReference type="NCBI Taxonomy" id="984486"/>
    <lineage>
        <taxon>Eukaryota</taxon>
        <taxon>Fungi</taxon>
        <taxon>Dikarya</taxon>
        <taxon>Ascomycota</taxon>
        <taxon>Saccharomycotina</taxon>
        <taxon>Pichiomycetes</taxon>
        <taxon>Serinales incertae sedis</taxon>
        <taxon>Babjeviella</taxon>
    </lineage>
</organism>
<dbReference type="AlphaFoldDB" id="A0A1E3QKG8"/>
<dbReference type="GeneID" id="30148734"/>
<dbReference type="SUPFAM" id="SSF46579">
    <property type="entry name" value="Prefoldin"/>
    <property type="match status" value="1"/>
</dbReference>
<dbReference type="Proteomes" id="UP000094336">
    <property type="component" value="Unassembled WGS sequence"/>
</dbReference>
<evidence type="ECO:0000256" key="3">
    <source>
        <dbReference type="PIRNR" id="PIRNR016477"/>
    </source>
</evidence>
<accession>A0A1E3QKG8</accession>
<evidence type="ECO:0000256" key="2">
    <source>
        <dbReference type="ARBA" id="ARBA00023186"/>
    </source>
</evidence>
<dbReference type="InterPro" id="IPR016661">
    <property type="entry name" value="PFDN4"/>
</dbReference>
<feature type="coiled-coil region" evidence="4">
    <location>
        <begin position="88"/>
        <end position="122"/>
    </location>
</feature>
<dbReference type="EMBL" id="KV454436">
    <property type="protein sequence ID" value="ODQ78181.1"/>
    <property type="molecule type" value="Genomic_DNA"/>
</dbReference>
<proteinExistence type="inferred from homology"/>
<keyword evidence="2 3" id="KW-0143">Chaperone</keyword>
<dbReference type="PANTHER" id="PTHR21100:SF9">
    <property type="entry name" value="PREFOLDIN SUBUNIT 4"/>
    <property type="match status" value="1"/>
</dbReference>
<comment type="similarity">
    <text evidence="1 3">Belongs to the prefoldin subunit beta family.</text>
</comment>
<dbReference type="CDD" id="cd23165">
    <property type="entry name" value="Prefoldin_4"/>
    <property type="match status" value="1"/>
</dbReference>
<name>A0A1E3QKG8_9ASCO</name>
<dbReference type="Gene3D" id="1.20.5.170">
    <property type="match status" value="1"/>
</dbReference>
<dbReference type="GO" id="GO:0005737">
    <property type="term" value="C:cytoplasm"/>
    <property type="evidence" value="ECO:0007669"/>
    <property type="project" value="EnsemblFungi"/>
</dbReference>
<dbReference type="Pfam" id="PF01920">
    <property type="entry name" value="Prefoldin_2"/>
    <property type="match status" value="1"/>
</dbReference>